<feature type="domain" description="hAT-like transposase RNase-H fold" evidence="3">
    <location>
        <begin position="2"/>
        <end position="35"/>
    </location>
</feature>
<keyword evidence="1" id="KW-0812">Transmembrane</keyword>
<feature type="domain" description="HAT C-terminal dimerisation" evidence="2">
    <location>
        <begin position="130"/>
        <end position="211"/>
    </location>
</feature>
<name>A0A1J3G599_NOCCA</name>
<evidence type="ECO:0000259" key="2">
    <source>
        <dbReference type="Pfam" id="PF05699"/>
    </source>
</evidence>
<dbReference type="EMBL" id="GEVK01001413">
    <property type="protein sequence ID" value="JAU51419.1"/>
    <property type="molecule type" value="Transcribed_RNA"/>
</dbReference>
<dbReference type="SUPFAM" id="SSF53098">
    <property type="entry name" value="Ribonuclease H-like"/>
    <property type="match status" value="1"/>
</dbReference>
<dbReference type="AlphaFoldDB" id="A0A1J3G599"/>
<gene>
    <name evidence="4" type="ORF">LC_TR16263_c1_g1_i1_g.55776</name>
</gene>
<sequence>MFDKYWDDMFLVLATASVLDPRFKMKYLDLSFTVQRTKAQKLKPFWTIYAIYILATQLAISVRNQNMGMVQFYRNPDWYKYILEEDEEEEKRERAKEKEKKADAYEGFVFLQEYLKFEGSSTSRELQEAELDSYLKEPVLDWNKDLNALEWWKEESQKYPILSRIARDILSIPVSRGTSHRAYVADKRGCPDFIISLEAKLVNAMMCSESWPRR</sequence>
<evidence type="ECO:0000259" key="3">
    <source>
        <dbReference type="Pfam" id="PF14372"/>
    </source>
</evidence>
<dbReference type="InterPro" id="IPR025525">
    <property type="entry name" value="hAT-like_transposase_RNase-H"/>
</dbReference>
<dbReference type="Pfam" id="PF05699">
    <property type="entry name" value="Dimer_Tnp_hAT"/>
    <property type="match status" value="1"/>
</dbReference>
<organism evidence="4">
    <name type="scientific">Noccaea caerulescens</name>
    <name type="common">Alpine penny-cress</name>
    <name type="synonym">Thlaspi caerulescens</name>
    <dbReference type="NCBI Taxonomy" id="107243"/>
    <lineage>
        <taxon>Eukaryota</taxon>
        <taxon>Viridiplantae</taxon>
        <taxon>Streptophyta</taxon>
        <taxon>Embryophyta</taxon>
        <taxon>Tracheophyta</taxon>
        <taxon>Spermatophyta</taxon>
        <taxon>Magnoliopsida</taxon>
        <taxon>eudicotyledons</taxon>
        <taxon>Gunneridae</taxon>
        <taxon>Pentapetalae</taxon>
        <taxon>rosids</taxon>
        <taxon>malvids</taxon>
        <taxon>Brassicales</taxon>
        <taxon>Brassicaceae</taxon>
        <taxon>Coluteocarpeae</taxon>
        <taxon>Noccaea</taxon>
    </lineage>
</organism>
<dbReference type="PANTHER" id="PTHR23272">
    <property type="entry name" value="BED FINGER-RELATED"/>
    <property type="match status" value="1"/>
</dbReference>
<dbReference type="InterPro" id="IPR008906">
    <property type="entry name" value="HATC_C_dom"/>
</dbReference>
<evidence type="ECO:0000256" key="1">
    <source>
        <dbReference type="SAM" id="Phobius"/>
    </source>
</evidence>
<keyword evidence="1" id="KW-0472">Membrane</keyword>
<dbReference type="GO" id="GO:0046983">
    <property type="term" value="F:protein dimerization activity"/>
    <property type="evidence" value="ECO:0007669"/>
    <property type="project" value="InterPro"/>
</dbReference>
<dbReference type="InterPro" id="IPR012337">
    <property type="entry name" value="RNaseH-like_sf"/>
</dbReference>
<dbReference type="PANTHER" id="PTHR23272:SF135">
    <property type="entry name" value="ZINC FINGER BED DOMAIN-CONTAINING PROTEIN DAYSLEEPER-LIKE"/>
    <property type="match status" value="1"/>
</dbReference>
<reference evidence="4" key="1">
    <citation type="submission" date="2016-07" db="EMBL/GenBank/DDBJ databases">
        <title>De novo transcriptome assembly of four accessions of the metal hyperaccumulator plant Noccaea caerulescens.</title>
        <authorList>
            <person name="Blande D."/>
            <person name="Halimaa P."/>
            <person name="Tervahauta A.I."/>
            <person name="Aarts M.G."/>
            <person name="Karenlampi S.O."/>
        </authorList>
    </citation>
    <scope>NUCLEOTIDE SEQUENCE</scope>
</reference>
<evidence type="ECO:0000313" key="4">
    <source>
        <dbReference type="EMBL" id="JAU51419.1"/>
    </source>
</evidence>
<dbReference type="Pfam" id="PF14372">
    <property type="entry name" value="hAT-like_RNase-H"/>
    <property type="match status" value="1"/>
</dbReference>
<accession>A0A1J3G599</accession>
<dbReference type="GO" id="GO:0003677">
    <property type="term" value="F:DNA binding"/>
    <property type="evidence" value="ECO:0007669"/>
    <property type="project" value="InterPro"/>
</dbReference>
<proteinExistence type="predicted"/>
<protein>
    <submittedName>
        <fullName evidence="4">Zinc finger BED domain-containing protein DAYSLEEPER</fullName>
    </submittedName>
</protein>
<feature type="transmembrane region" description="Helical" evidence="1">
    <location>
        <begin position="45"/>
        <end position="62"/>
    </location>
</feature>
<keyword evidence="1" id="KW-1133">Transmembrane helix</keyword>